<keyword evidence="14" id="KW-0175">Coiled coil</keyword>
<evidence type="ECO:0000256" key="14">
    <source>
        <dbReference type="SAM" id="Coils"/>
    </source>
</evidence>
<comment type="similarity">
    <text evidence="3">Belongs to the class II aldolase/RraA-like family.</text>
</comment>
<dbReference type="PANTHER" id="PTHR33254:SF4">
    <property type="entry name" value="4-HYDROXY-4-METHYL-2-OXOGLUTARATE ALDOLASE 3-RELATED"/>
    <property type="match status" value="1"/>
</dbReference>
<comment type="caution">
    <text evidence="15">The sequence shown here is derived from an EMBL/GenBank/DDBJ whole genome shotgun (WGS) entry which is preliminary data.</text>
</comment>
<evidence type="ECO:0000256" key="9">
    <source>
        <dbReference type="ARBA" id="ARBA00029596"/>
    </source>
</evidence>
<feature type="coiled-coil region" evidence="14">
    <location>
        <begin position="168"/>
        <end position="195"/>
    </location>
</feature>
<evidence type="ECO:0000313" key="15">
    <source>
        <dbReference type="EMBL" id="MCR1899129.1"/>
    </source>
</evidence>
<evidence type="ECO:0000256" key="4">
    <source>
        <dbReference type="ARBA" id="ARBA00011233"/>
    </source>
</evidence>
<comment type="cofactor">
    <cofactor evidence="2">
        <name>a divalent metal cation</name>
        <dbReference type="ChEBI" id="CHEBI:60240"/>
    </cofactor>
</comment>
<dbReference type="Pfam" id="PF03737">
    <property type="entry name" value="RraA-like"/>
    <property type="match status" value="1"/>
</dbReference>
<dbReference type="CDD" id="cd16841">
    <property type="entry name" value="RraA_family"/>
    <property type="match status" value="1"/>
</dbReference>
<comment type="catalytic activity">
    <reaction evidence="12">
        <text>oxaloacetate + H(+) = pyruvate + CO2</text>
        <dbReference type="Rhea" id="RHEA:15641"/>
        <dbReference type="ChEBI" id="CHEBI:15361"/>
        <dbReference type="ChEBI" id="CHEBI:15378"/>
        <dbReference type="ChEBI" id="CHEBI:16452"/>
        <dbReference type="ChEBI" id="CHEBI:16526"/>
        <dbReference type="EC" id="4.1.1.112"/>
    </reaction>
</comment>
<keyword evidence="13" id="KW-0460">Magnesium</keyword>
<keyword evidence="13" id="KW-0479">Metal-binding</keyword>
<evidence type="ECO:0000256" key="2">
    <source>
        <dbReference type="ARBA" id="ARBA00001968"/>
    </source>
</evidence>
<evidence type="ECO:0000256" key="3">
    <source>
        <dbReference type="ARBA" id="ARBA00008621"/>
    </source>
</evidence>
<dbReference type="GO" id="GO:0047443">
    <property type="term" value="F:4-hydroxy-4-methyl-2-oxoglutarate aldolase activity"/>
    <property type="evidence" value="ECO:0007669"/>
    <property type="project" value="UniProtKB-EC"/>
</dbReference>
<evidence type="ECO:0000256" key="8">
    <source>
        <dbReference type="ARBA" id="ARBA00025046"/>
    </source>
</evidence>
<feature type="binding site" evidence="13">
    <location>
        <position position="109"/>
    </location>
    <ligand>
        <name>substrate</name>
    </ligand>
</feature>
<dbReference type="GO" id="GO:0008948">
    <property type="term" value="F:oxaloacetate decarboxylase activity"/>
    <property type="evidence" value="ECO:0007669"/>
    <property type="project" value="UniProtKB-EC"/>
</dbReference>
<evidence type="ECO:0000256" key="7">
    <source>
        <dbReference type="ARBA" id="ARBA00016549"/>
    </source>
</evidence>
<dbReference type="InterPro" id="IPR036704">
    <property type="entry name" value="RraA/RraA-like_sf"/>
</dbReference>
<dbReference type="Gene3D" id="3.50.30.40">
    <property type="entry name" value="Ribonuclease E inhibitor RraA/RraA-like"/>
    <property type="match status" value="1"/>
</dbReference>
<gene>
    <name evidence="15" type="ORF">NSA47_09050</name>
</gene>
<evidence type="ECO:0000313" key="16">
    <source>
        <dbReference type="Proteomes" id="UP001205748"/>
    </source>
</evidence>
<dbReference type="InterPro" id="IPR005493">
    <property type="entry name" value="RraA/RraA-like"/>
</dbReference>
<dbReference type="EC" id="4.1.1.112" evidence="6"/>
<evidence type="ECO:0000256" key="10">
    <source>
        <dbReference type="ARBA" id="ARBA00030169"/>
    </source>
</evidence>
<dbReference type="EC" id="4.1.3.17" evidence="5"/>
<comment type="cofactor">
    <cofactor evidence="13">
        <name>Mg(2+)</name>
        <dbReference type="ChEBI" id="CHEBI:18420"/>
    </cofactor>
</comment>
<dbReference type="RefSeq" id="WP_257531157.1">
    <property type="nucleotide sequence ID" value="NZ_JANKAS010000007.1"/>
</dbReference>
<proteinExistence type="inferred from homology"/>
<dbReference type="GO" id="GO:0046872">
    <property type="term" value="F:metal ion binding"/>
    <property type="evidence" value="ECO:0007669"/>
    <property type="project" value="UniProtKB-KW"/>
</dbReference>
<comment type="catalytic activity">
    <reaction evidence="1">
        <text>4-hydroxy-4-methyl-2-oxoglutarate = 2 pyruvate</text>
        <dbReference type="Rhea" id="RHEA:22748"/>
        <dbReference type="ChEBI" id="CHEBI:15361"/>
        <dbReference type="ChEBI" id="CHEBI:58276"/>
        <dbReference type="EC" id="4.1.3.17"/>
    </reaction>
</comment>
<dbReference type="Proteomes" id="UP001205748">
    <property type="component" value="Unassembled WGS sequence"/>
</dbReference>
<evidence type="ECO:0000256" key="1">
    <source>
        <dbReference type="ARBA" id="ARBA00001342"/>
    </source>
</evidence>
<evidence type="ECO:0000256" key="6">
    <source>
        <dbReference type="ARBA" id="ARBA00012947"/>
    </source>
</evidence>
<dbReference type="AlphaFoldDB" id="A0AAE3L2R8"/>
<feature type="binding site" evidence="13">
    <location>
        <position position="110"/>
    </location>
    <ligand>
        <name>Mg(2+)</name>
        <dbReference type="ChEBI" id="CHEBI:18420"/>
    </ligand>
</feature>
<dbReference type="EMBL" id="JANKAS010000007">
    <property type="protein sequence ID" value="MCR1899129.1"/>
    <property type="molecule type" value="Genomic_DNA"/>
</dbReference>
<comment type="subunit">
    <text evidence="4">Homotrimer.</text>
</comment>
<accession>A0AAE3L2R8</accession>
<reference evidence="15" key="1">
    <citation type="submission" date="2022-07" db="EMBL/GenBank/DDBJ databases">
        <title>Enhanced cultured diversity of the mouse gut microbiota enables custom-made synthetic communities.</title>
        <authorList>
            <person name="Afrizal A."/>
        </authorList>
    </citation>
    <scope>NUCLEOTIDE SEQUENCE</scope>
    <source>
        <strain evidence="15">DSM 28593</strain>
    </source>
</reference>
<evidence type="ECO:0000256" key="12">
    <source>
        <dbReference type="ARBA" id="ARBA00047973"/>
    </source>
</evidence>
<keyword evidence="16" id="KW-1185">Reference proteome</keyword>
<dbReference type="PANTHER" id="PTHR33254">
    <property type="entry name" value="4-HYDROXY-4-METHYL-2-OXOGLUTARATE ALDOLASE 3-RELATED"/>
    <property type="match status" value="1"/>
</dbReference>
<sequence length="208" mass="22715">MEKIPEKILEQLREFSVPELCDGMGIYNIMDNDIKPMVTQQKIIGPALTVKVPIGEGAIVTKALEMVKPGEVIVIAGHGNCKSSYWGDHRSFCAKFQKAQGVVIDGAFRDIEGCEEIGFPIYAKGITPGTAGKSGVGEINVSVSCGGAIVNPGDIVVGDRNGVCVIPLEKVEEVMEKARRKIKAQKWTLEEMKRTRVVMPRVIFDKNK</sequence>
<name>A0AAE3L2R8_9FIRM</name>
<dbReference type="SUPFAM" id="SSF89562">
    <property type="entry name" value="RraA-like"/>
    <property type="match status" value="1"/>
</dbReference>
<organism evidence="15 16">
    <name type="scientific">Irregularibacter muris</name>
    <dbReference type="NCBI Taxonomy" id="1796619"/>
    <lineage>
        <taxon>Bacteria</taxon>
        <taxon>Bacillati</taxon>
        <taxon>Bacillota</taxon>
        <taxon>Clostridia</taxon>
        <taxon>Eubacteriales</taxon>
        <taxon>Eubacteriaceae</taxon>
        <taxon>Irregularibacter</taxon>
    </lineage>
</organism>
<evidence type="ECO:0000256" key="11">
    <source>
        <dbReference type="ARBA" id="ARBA00032305"/>
    </source>
</evidence>
<comment type="function">
    <text evidence="8">Catalyzes the aldol cleavage of 4-hydroxy-4-methyl-2-oxoglutarate (HMG) into 2 molecules of pyruvate. Also contains a secondary oxaloacetate (OAA) decarboxylase activity due to the common pyruvate enolate transition state formed following C-C bond cleavage in the retro-aldol and decarboxylation reactions.</text>
</comment>
<evidence type="ECO:0000256" key="13">
    <source>
        <dbReference type="PIRSR" id="PIRSR605493-1"/>
    </source>
</evidence>
<protein>
    <recommendedName>
        <fullName evidence="7">Putative 4-hydroxy-4-methyl-2-oxoglutarate aldolase</fullName>
        <ecNumber evidence="6">4.1.1.112</ecNumber>
        <ecNumber evidence="5">4.1.3.17</ecNumber>
    </recommendedName>
    <alternativeName>
        <fullName evidence="11">Oxaloacetate decarboxylase</fullName>
    </alternativeName>
    <alternativeName>
        <fullName evidence="9">Regulator of ribonuclease activity homolog</fullName>
    </alternativeName>
    <alternativeName>
        <fullName evidence="10">RraA-like protein</fullName>
    </alternativeName>
</protein>
<evidence type="ECO:0000256" key="5">
    <source>
        <dbReference type="ARBA" id="ARBA00012213"/>
    </source>
</evidence>